<keyword evidence="9" id="KW-0902">Two-component regulatory system</keyword>
<evidence type="ECO:0000256" key="5">
    <source>
        <dbReference type="ARBA" id="ARBA00022679"/>
    </source>
</evidence>
<dbReference type="Gene3D" id="6.10.340.10">
    <property type="match status" value="1"/>
</dbReference>
<gene>
    <name evidence="14" type="ORF">EDD27_0604</name>
</gene>
<evidence type="ECO:0000256" key="7">
    <source>
        <dbReference type="ARBA" id="ARBA00022777"/>
    </source>
</evidence>
<dbReference type="InterPro" id="IPR050428">
    <property type="entry name" value="TCS_sensor_his_kinase"/>
</dbReference>
<dbReference type="EC" id="2.7.13.3" evidence="3"/>
<evidence type="ECO:0000256" key="3">
    <source>
        <dbReference type="ARBA" id="ARBA00012438"/>
    </source>
</evidence>
<evidence type="ECO:0000256" key="2">
    <source>
        <dbReference type="ARBA" id="ARBA00004236"/>
    </source>
</evidence>
<evidence type="ECO:0000256" key="10">
    <source>
        <dbReference type="ARBA" id="ARBA00023136"/>
    </source>
</evidence>
<evidence type="ECO:0000256" key="8">
    <source>
        <dbReference type="ARBA" id="ARBA00022989"/>
    </source>
</evidence>
<dbReference type="InterPro" id="IPR003660">
    <property type="entry name" value="HAMP_dom"/>
</dbReference>
<dbReference type="Proteomes" id="UP000284824">
    <property type="component" value="Unassembled WGS sequence"/>
</dbReference>
<keyword evidence="7 14" id="KW-0418">Kinase</keyword>
<dbReference type="SUPFAM" id="SSF55874">
    <property type="entry name" value="ATPase domain of HSP90 chaperone/DNA topoisomerase II/histidine kinase"/>
    <property type="match status" value="1"/>
</dbReference>
<sequence>MRAASARSGGLCQAVHVRLLPGSMRARVTLVTAAGAACVLAICLALLYAALDRQLWAAIDAGLTARAGDLAVALEVGDAVALTDDPMAQLYAPDGRVAAGSAALRERRLLTPEQVRQAGDGALATRTLPVGENGEPIPVRVLTDRLGTGVLAVAVSAEPVHAARGRLALVLFLAAPLLVGALAAGAWAVVRAALRPVDALTRQAAIISSLESDSRLPAVPGEDEIARLAHTLNDMLARLGVAAERERAFVDDASHELRTPLAVLRGELELALDAIGDDREVEQSLRAALGEADRLSRLADDLLLLARARTGALVVRTEAVDLLDLAAAEARRLRPALGVSIEASGEPVVVNADPERLRQVLANLARNSAAAGATTVRIRVTGDRESATVEVADDGPGFPEGLLDAAFARFTRGDDARSGAAPGAGLGLSIVREVVIAHGGLVSARNGAPLGGAVVTARLPLS</sequence>
<protein>
    <recommendedName>
        <fullName evidence="3">histidine kinase</fullName>
        <ecNumber evidence="3">2.7.13.3</ecNumber>
    </recommendedName>
</protein>
<dbReference type="SUPFAM" id="SSF47384">
    <property type="entry name" value="Homodimeric domain of signal transducing histidine kinase"/>
    <property type="match status" value="1"/>
</dbReference>
<dbReference type="SMART" id="SM00304">
    <property type="entry name" value="HAMP"/>
    <property type="match status" value="1"/>
</dbReference>
<dbReference type="Pfam" id="PF02518">
    <property type="entry name" value="HATPase_c"/>
    <property type="match status" value="1"/>
</dbReference>
<dbReference type="Gene3D" id="1.10.287.130">
    <property type="match status" value="1"/>
</dbReference>
<dbReference type="OrthoDB" id="9786919at2"/>
<evidence type="ECO:0000259" key="13">
    <source>
        <dbReference type="PROSITE" id="PS50885"/>
    </source>
</evidence>
<dbReference type="InterPro" id="IPR003661">
    <property type="entry name" value="HisK_dim/P_dom"/>
</dbReference>
<evidence type="ECO:0000256" key="9">
    <source>
        <dbReference type="ARBA" id="ARBA00023012"/>
    </source>
</evidence>
<evidence type="ECO:0000259" key="12">
    <source>
        <dbReference type="PROSITE" id="PS50109"/>
    </source>
</evidence>
<evidence type="ECO:0000256" key="11">
    <source>
        <dbReference type="SAM" id="Phobius"/>
    </source>
</evidence>
<dbReference type="PROSITE" id="PS50109">
    <property type="entry name" value="HIS_KIN"/>
    <property type="match status" value="1"/>
</dbReference>
<dbReference type="InterPro" id="IPR036890">
    <property type="entry name" value="HATPase_C_sf"/>
</dbReference>
<evidence type="ECO:0000256" key="4">
    <source>
        <dbReference type="ARBA" id="ARBA00022553"/>
    </source>
</evidence>
<keyword evidence="6 11" id="KW-0812">Transmembrane</keyword>
<proteinExistence type="predicted"/>
<dbReference type="GO" id="GO:0000155">
    <property type="term" value="F:phosphorelay sensor kinase activity"/>
    <property type="evidence" value="ECO:0007669"/>
    <property type="project" value="InterPro"/>
</dbReference>
<dbReference type="Pfam" id="PF00512">
    <property type="entry name" value="HisKA"/>
    <property type="match status" value="1"/>
</dbReference>
<dbReference type="Gene3D" id="3.30.565.10">
    <property type="entry name" value="Histidine kinase-like ATPase, C-terminal domain"/>
    <property type="match status" value="1"/>
</dbReference>
<dbReference type="PANTHER" id="PTHR45436:SF5">
    <property type="entry name" value="SENSOR HISTIDINE KINASE TRCS"/>
    <property type="match status" value="1"/>
</dbReference>
<dbReference type="SUPFAM" id="SSF158472">
    <property type="entry name" value="HAMP domain-like"/>
    <property type="match status" value="1"/>
</dbReference>
<feature type="domain" description="HAMP" evidence="13">
    <location>
        <begin position="191"/>
        <end position="244"/>
    </location>
</feature>
<organism evidence="14 15">
    <name type="scientific">Nonomuraea polychroma</name>
    <dbReference type="NCBI Taxonomy" id="46176"/>
    <lineage>
        <taxon>Bacteria</taxon>
        <taxon>Bacillati</taxon>
        <taxon>Actinomycetota</taxon>
        <taxon>Actinomycetes</taxon>
        <taxon>Streptosporangiales</taxon>
        <taxon>Streptosporangiaceae</taxon>
        <taxon>Nonomuraea</taxon>
    </lineage>
</organism>
<dbReference type="InterPro" id="IPR003594">
    <property type="entry name" value="HATPase_dom"/>
</dbReference>
<name>A0A438LXS0_9ACTN</name>
<keyword evidence="10 11" id="KW-0472">Membrane</keyword>
<dbReference type="CDD" id="cd00075">
    <property type="entry name" value="HATPase"/>
    <property type="match status" value="1"/>
</dbReference>
<keyword evidence="8 11" id="KW-1133">Transmembrane helix</keyword>
<feature type="transmembrane region" description="Helical" evidence="11">
    <location>
        <begin position="167"/>
        <end position="190"/>
    </location>
</feature>
<feature type="domain" description="Histidine kinase" evidence="12">
    <location>
        <begin position="252"/>
        <end position="462"/>
    </location>
</feature>
<keyword evidence="5" id="KW-0808">Transferase</keyword>
<evidence type="ECO:0000256" key="6">
    <source>
        <dbReference type="ARBA" id="ARBA00022692"/>
    </source>
</evidence>
<dbReference type="InterPro" id="IPR004358">
    <property type="entry name" value="Sig_transdc_His_kin-like_C"/>
</dbReference>
<comment type="subcellular location">
    <subcellularLocation>
        <location evidence="2">Cell membrane</location>
    </subcellularLocation>
</comment>
<evidence type="ECO:0000313" key="14">
    <source>
        <dbReference type="EMBL" id="RVX38309.1"/>
    </source>
</evidence>
<keyword evidence="4" id="KW-0597">Phosphoprotein</keyword>
<evidence type="ECO:0000313" key="15">
    <source>
        <dbReference type="Proteomes" id="UP000284824"/>
    </source>
</evidence>
<dbReference type="CDD" id="cd06225">
    <property type="entry name" value="HAMP"/>
    <property type="match status" value="1"/>
</dbReference>
<feature type="transmembrane region" description="Helical" evidence="11">
    <location>
        <begin position="28"/>
        <end position="51"/>
    </location>
</feature>
<dbReference type="InterPro" id="IPR005467">
    <property type="entry name" value="His_kinase_dom"/>
</dbReference>
<comment type="catalytic activity">
    <reaction evidence="1">
        <text>ATP + protein L-histidine = ADP + protein N-phospho-L-histidine.</text>
        <dbReference type="EC" id="2.7.13.3"/>
    </reaction>
</comment>
<accession>A0A438LXS0</accession>
<comment type="caution">
    <text evidence="14">The sequence shown here is derived from an EMBL/GenBank/DDBJ whole genome shotgun (WGS) entry which is preliminary data.</text>
</comment>
<dbReference type="CDD" id="cd00082">
    <property type="entry name" value="HisKA"/>
    <property type="match status" value="1"/>
</dbReference>
<dbReference type="InterPro" id="IPR036097">
    <property type="entry name" value="HisK_dim/P_sf"/>
</dbReference>
<dbReference type="SMART" id="SM00387">
    <property type="entry name" value="HATPase_c"/>
    <property type="match status" value="1"/>
</dbReference>
<dbReference type="GO" id="GO:0005886">
    <property type="term" value="C:plasma membrane"/>
    <property type="evidence" value="ECO:0007669"/>
    <property type="project" value="UniProtKB-SubCell"/>
</dbReference>
<dbReference type="SMART" id="SM00388">
    <property type="entry name" value="HisKA"/>
    <property type="match status" value="1"/>
</dbReference>
<reference evidence="14 15" key="1">
    <citation type="submission" date="2019-01" db="EMBL/GenBank/DDBJ databases">
        <title>Sequencing the genomes of 1000 actinobacteria strains.</title>
        <authorList>
            <person name="Klenk H.-P."/>
        </authorList>
    </citation>
    <scope>NUCLEOTIDE SEQUENCE [LARGE SCALE GENOMIC DNA]</scope>
    <source>
        <strain evidence="14 15">DSM 43925</strain>
    </source>
</reference>
<dbReference type="Pfam" id="PF00672">
    <property type="entry name" value="HAMP"/>
    <property type="match status" value="1"/>
</dbReference>
<dbReference type="PANTHER" id="PTHR45436">
    <property type="entry name" value="SENSOR HISTIDINE KINASE YKOH"/>
    <property type="match status" value="1"/>
</dbReference>
<dbReference type="EMBL" id="SAUN01000001">
    <property type="protein sequence ID" value="RVX38309.1"/>
    <property type="molecule type" value="Genomic_DNA"/>
</dbReference>
<evidence type="ECO:0000256" key="1">
    <source>
        <dbReference type="ARBA" id="ARBA00000085"/>
    </source>
</evidence>
<dbReference type="FunFam" id="1.10.287.130:FF:000001">
    <property type="entry name" value="Two-component sensor histidine kinase"/>
    <property type="match status" value="1"/>
</dbReference>
<keyword evidence="15" id="KW-1185">Reference proteome</keyword>
<dbReference type="AlphaFoldDB" id="A0A438LXS0"/>
<dbReference type="PROSITE" id="PS50885">
    <property type="entry name" value="HAMP"/>
    <property type="match status" value="1"/>
</dbReference>
<dbReference type="PRINTS" id="PR00344">
    <property type="entry name" value="BCTRLSENSOR"/>
</dbReference>